<feature type="transmembrane region" description="Helical" evidence="6">
    <location>
        <begin position="53"/>
        <end position="72"/>
    </location>
</feature>
<feature type="transmembrane region" description="Helical" evidence="6">
    <location>
        <begin position="233"/>
        <end position="255"/>
    </location>
</feature>
<feature type="transmembrane region" description="Helical" evidence="6">
    <location>
        <begin position="308"/>
        <end position="331"/>
    </location>
</feature>
<reference evidence="8 9" key="1">
    <citation type="submission" date="2018-10" db="EMBL/GenBank/DDBJ databases">
        <title>Genomic Encyclopedia of Archaeal and Bacterial Type Strains, Phase II (KMG-II): from individual species to whole genera.</title>
        <authorList>
            <person name="Goeker M."/>
        </authorList>
    </citation>
    <scope>NUCLEOTIDE SEQUENCE [LARGE SCALE GENOMIC DNA]</scope>
    <source>
        <strain evidence="8 9">DSM 29317</strain>
    </source>
</reference>
<feature type="transmembrane region" description="Helical" evidence="6">
    <location>
        <begin position="275"/>
        <end position="296"/>
    </location>
</feature>
<dbReference type="AlphaFoldDB" id="A0A497ZK58"/>
<dbReference type="Gene3D" id="1.20.1720.10">
    <property type="entry name" value="Multidrug resistance protein D"/>
    <property type="match status" value="1"/>
</dbReference>
<feature type="transmembrane region" description="Helical" evidence="6">
    <location>
        <begin position="84"/>
        <end position="102"/>
    </location>
</feature>
<dbReference type="InterPro" id="IPR011701">
    <property type="entry name" value="MFS"/>
</dbReference>
<evidence type="ECO:0000256" key="5">
    <source>
        <dbReference type="ARBA" id="ARBA00023136"/>
    </source>
</evidence>
<dbReference type="InterPro" id="IPR020846">
    <property type="entry name" value="MFS_dom"/>
</dbReference>
<evidence type="ECO:0000313" key="9">
    <source>
        <dbReference type="Proteomes" id="UP000271700"/>
    </source>
</evidence>
<feature type="transmembrane region" description="Helical" evidence="6">
    <location>
        <begin position="493"/>
        <end position="513"/>
    </location>
</feature>
<feature type="transmembrane region" description="Helical" evidence="6">
    <location>
        <begin position="114"/>
        <end position="133"/>
    </location>
</feature>
<dbReference type="OrthoDB" id="9812221at2"/>
<keyword evidence="3 6" id="KW-0812">Transmembrane</keyword>
<feature type="domain" description="Major facilitator superfamily (MFS) profile" evidence="7">
    <location>
        <begin position="18"/>
        <end position="517"/>
    </location>
</feature>
<dbReference type="InterPro" id="IPR036259">
    <property type="entry name" value="MFS_trans_sf"/>
</dbReference>
<dbReference type="PANTHER" id="PTHR42718">
    <property type="entry name" value="MAJOR FACILITATOR SUPERFAMILY MULTIDRUG TRANSPORTER MFSC"/>
    <property type="match status" value="1"/>
</dbReference>
<evidence type="ECO:0000256" key="1">
    <source>
        <dbReference type="ARBA" id="ARBA00004141"/>
    </source>
</evidence>
<dbReference type="Gene3D" id="1.20.1250.20">
    <property type="entry name" value="MFS general substrate transporter like domains"/>
    <property type="match status" value="1"/>
</dbReference>
<dbReference type="PRINTS" id="PR01036">
    <property type="entry name" value="TCRTETB"/>
</dbReference>
<dbReference type="EMBL" id="RCCT01000002">
    <property type="protein sequence ID" value="RLK08072.1"/>
    <property type="molecule type" value="Genomic_DNA"/>
</dbReference>
<dbReference type="Pfam" id="PF07690">
    <property type="entry name" value="MFS_1"/>
    <property type="match status" value="1"/>
</dbReference>
<keyword evidence="4 6" id="KW-1133">Transmembrane helix</keyword>
<feature type="transmembrane region" description="Helical" evidence="6">
    <location>
        <begin position="17"/>
        <end position="41"/>
    </location>
</feature>
<keyword evidence="2" id="KW-0813">Transport</keyword>
<organism evidence="8 9">
    <name type="scientific">Ruegeria conchae</name>
    <dbReference type="NCBI Taxonomy" id="981384"/>
    <lineage>
        <taxon>Bacteria</taxon>
        <taxon>Pseudomonadati</taxon>
        <taxon>Pseudomonadota</taxon>
        <taxon>Alphaproteobacteria</taxon>
        <taxon>Rhodobacterales</taxon>
        <taxon>Roseobacteraceae</taxon>
        <taxon>Ruegeria</taxon>
    </lineage>
</organism>
<dbReference type="CDD" id="cd17321">
    <property type="entry name" value="MFS_MMR_MDR_like"/>
    <property type="match status" value="1"/>
</dbReference>
<gene>
    <name evidence="8" type="ORF">CLV75_1740</name>
</gene>
<feature type="transmembrane region" description="Helical" evidence="6">
    <location>
        <begin position="145"/>
        <end position="164"/>
    </location>
</feature>
<evidence type="ECO:0000256" key="6">
    <source>
        <dbReference type="SAM" id="Phobius"/>
    </source>
</evidence>
<name>A0A497ZK58_9RHOB</name>
<dbReference type="RefSeq" id="WP_010437575.1">
    <property type="nucleotide sequence ID" value="NZ_AEYW01000001.1"/>
</dbReference>
<dbReference type="GO" id="GO:0022857">
    <property type="term" value="F:transmembrane transporter activity"/>
    <property type="evidence" value="ECO:0007669"/>
    <property type="project" value="InterPro"/>
</dbReference>
<evidence type="ECO:0000259" key="7">
    <source>
        <dbReference type="PROSITE" id="PS50850"/>
    </source>
</evidence>
<feature type="transmembrane region" description="Helical" evidence="6">
    <location>
        <begin position="410"/>
        <end position="429"/>
    </location>
</feature>
<comment type="subcellular location">
    <subcellularLocation>
        <location evidence="1">Membrane</location>
        <topology evidence="1">Multi-pass membrane protein</topology>
    </subcellularLocation>
</comment>
<accession>A0A497ZK58</accession>
<dbReference type="Proteomes" id="UP000271700">
    <property type="component" value="Unassembled WGS sequence"/>
</dbReference>
<feature type="transmembrane region" description="Helical" evidence="6">
    <location>
        <begin position="209"/>
        <end position="227"/>
    </location>
</feature>
<evidence type="ECO:0000256" key="4">
    <source>
        <dbReference type="ARBA" id="ARBA00022989"/>
    </source>
</evidence>
<dbReference type="SUPFAM" id="SSF103473">
    <property type="entry name" value="MFS general substrate transporter"/>
    <property type="match status" value="1"/>
</dbReference>
<protein>
    <submittedName>
        <fullName evidence="8">EmrB/QacA subfamily drug resistance transporter</fullName>
    </submittedName>
</protein>
<comment type="caution">
    <text evidence="8">The sequence shown here is derived from an EMBL/GenBank/DDBJ whole genome shotgun (WGS) entry which is preliminary data.</text>
</comment>
<feature type="transmembrane region" description="Helical" evidence="6">
    <location>
        <begin position="170"/>
        <end position="189"/>
    </location>
</feature>
<sequence length="528" mass="54809">MPASVTDDNSGSGGGRLVLIMTALCMMVVGFNSTAVATILPNLKTEFDLSPSSLQWVMAIYTVVSATLVTIVSRLGDITGKVGVFFAGMIVFALGSALVLLSQDAAMLLIGRGAQGAGAAALFGTSLSLLTAATPEDQRASVTGAWGAIVGLAIGVGPILGGAFAHYLSWRGVFATDLALLLVAFLVGLRVSKEHYVPDTRLAGAKFDMAGAVALVLLLGPLSFALSNGESQGWTSSSTLIPLCVSAIAVIALIITSRRSADPLIELRYFRHPRYFMAAAGMFITGFALFSFFVYFNVFVQSPDAFGLSAVGAGVAILPLSLSMFVVSVIAPRFLAPYSFQWPVILGMGFMACGFLLLTTTTNTTGMGGIWWKLLIIGTGLGIGFSLLPRLGLRLLPEEHMGQGSGVVNAFLYFGATLGAVVGGLAEAITTRRGLSEVIAALPAGSEQRADLAHALTHGTASQVQQLIAGLDPDTGATLARALRDLQDDAFDSVMLIAAGVALVGMLLALLLLRGPVPPVHSAVNLTR</sequence>
<dbReference type="GO" id="GO:0016020">
    <property type="term" value="C:membrane"/>
    <property type="evidence" value="ECO:0007669"/>
    <property type="project" value="UniProtKB-SubCell"/>
</dbReference>
<keyword evidence="9" id="KW-1185">Reference proteome</keyword>
<evidence type="ECO:0000256" key="3">
    <source>
        <dbReference type="ARBA" id="ARBA00022692"/>
    </source>
</evidence>
<dbReference type="STRING" id="981384.GCA_000192475_04346"/>
<keyword evidence="5 6" id="KW-0472">Membrane</keyword>
<feature type="transmembrane region" description="Helical" evidence="6">
    <location>
        <begin position="370"/>
        <end position="389"/>
    </location>
</feature>
<evidence type="ECO:0000313" key="8">
    <source>
        <dbReference type="EMBL" id="RLK08072.1"/>
    </source>
</evidence>
<proteinExistence type="predicted"/>
<dbReference type="PROSITE" id="PS50850">
    <property type="entry name" value="MFS"/>
    <property type="match status" value="1"/>
</dbReference>
<evidence type="ECO:0000256" key="2">
    <source>
        <dbReference type="ARBA" id="ARBA00022448"/>
    </source>
</evidence>
<dbReference type="PANTHER" id="PTHR42718:SF9">
    <property type="entry name" value="MAJOR FACILITATOR SUPERFAMILY MULTIDRUG TRANSPORTER MFSC"/>
    <property type="match status" value="1"/>
</dbReference>
<feature type="transmembrane region" description="Helical" evidence="6">
    <location>
        <begin position="338"/>
        <end position="358"/>
    </location>
</feature>